<protein>
    <submittedName>
        <fullName evidence="2">(thale cress) hypothetical protein</fullName>
    </submittedName>
</protein>
<sequence length="202" mass="23404">MPWRHKTHEERLEILVSQFFDQLALDTRKLNARIDNIEVTLLSKVDDLFVKFKKSEDLRVKEAEANEERFKKIEEEQERHLKSAQDNAINTRALLKQITNSNKDYDAKIVALSDNNVNLGSRIDKFEDRLYEEQRRVGDLSYQQNMFHETLSEGPILAAGNDELDPRDKHGWSPCSGKGFGSISQDDLRRIQSKTEGIDESI</sequence>
<proteinExistence type="predicted"/>
<name>A0A7G2F0R8_ARATH</name>
<dbReference type="EMBL" id="LR881469">
    <property type="protein sequence ID" value="CAD5327266.1"/>
    <property type="molecule type" value="Genomic_DNA"/>
</dbReference>
<evidence type="ECO:0000313" key="2">
    <source>
        <dbReference type="EMBL" id="CAD5327266.1"/>
    </source>
</evidence>
<dbReference type="AlphaFoldDB" id="A0A7G2F0R8"/>
<organism evidence="2 3">
    <name type="scientific">Arabidopsis thaliana</name>
    <name type="common">Mouse-ear cress</name>
    <dbReference type="NCBI Taxonomy" id="3702"/>
    <lineage>
        <taxon>Eukaryota</taxon>
        <taxon>Viridiplantae</taxon>
        <taxon>Streptophyta</taxon>
        <taxon>Embryophyta</taxon>
        <taxon>Tracheophyta</taxon>
        <taxon>Spermatophyta</taxon>
        <taxon>Magnoliopsida</taxon>
        <taxon>eudicotyledons</taxon>
        <taxon>Gunneridae</taxon>
        <taxon>Pentapetalae</taxon>
        <taxon>rosids</taxon>
        <taxon>malvids</taxon>
        <taxon>Brassicales</taxon>
        <taxon>Brassicaceae</taxon>
        <taxon>Camelineae</taxon>
        <taxon>Arabidopsis</taxon>
    </lineage>
</organism>
<evidence type="ECO:0000256" key="1">
    <source>
        <dbReference type="SAM" id="MobiDB-lite"/>
    </source>
</evidence>
<dbReference type="Proteomes" id="UP000516314">
    <property type="component" value="Chromosome 4"/>
</dbReference>
<feature type="region of interest" description="Disordered" evidence="1">
    <location>
        <begin position="157"/>
        <end position="202"/>
    </location>
</feature>
<accession>A0A7G2F0R8</accession>
<gene>
    <name evidence="2" type="ORF">AT9943_LOCUS14975</name>
</gene>
<evidence type="ECO:0000313" key="3">
    <source>
        <dbReference type="Proteomes" id="UP000516314"/>
    </source>
</evidence>
<reference evidence="2 3" key="1">
    <citation type="submission" date="2020-09" db="EMBL/GenBank/DDBJ databases">
        <authorList>
            <person name="Ashkenazy H."/>
        </authorList>
    </citation>
    <scope>NUCLEOTIDE SEQUENCE [LARGE SCALE GENOMIC DNA]</scope>
    <source>
        <strain evidence="3">cv. Cdm-0</strain>
    </source>
</reference>